<evidence type="ECO:0000313" key="2">
    <source>
        <dbReference type="Proteomes" id="UP000183832"/>
    </source>
</evidence>
<protein>
    <submittedName>
        <fullName evidence="1">CLUMA_CG010269, isoform A</fullName>
    </submittedName>
</protein>
<gene>
    <name evidence="1" type="ORF">CLUMA_CG010269</name>
</gene>
<name>A0A1J1IAN7_9DIPT</name>
<reference evidence="1 2" key="1">
    <citation type="submission" date="2015-04" db="EMBL/GenBank/DDBJ databases">
        <authorList>
            <person name="Syromyatnikov M.Y."/>
            <person name="Popov V.N."/>
        </authorList>
    </citation>
    <scope>NUCLEOTIDE SEQUENCE [LARGE SCALE GENOMIC DNA]</scope>
</reference>
<organism evidence="1 2">
    <name type="scientific">Clunio marinus</name>
    <dbReference type="NCBI Taxonomy" id="568069"/>
    <lineage>
        <taxon>Eukaryota</taxon>
        <taxon>Metazoa</taxon>
        <taxon>Ecdysozoa</taxon>
        <taxon>Arthropoda</taxon>
        <taxon>Hexapoda</taxon>
        <taxon>Insecta</taxon>
        <taxon>Pterygota</taxon>
        <taxon>Neoptera</taxon>
        <taxon>Endopterygota</taxon>
        <taxon>Diptera</taxon>
        <taxon>Nematocera</taxon>
        <taxon>Chironomoidea</taxon>
        <taxon>Chironomidae</taxon>
        <taxon>Clunio</taxon>
    </lineage>
</organism>
<proteinExistence type="predicted"/>
<dbReference type="AlphaFoldDB" id="A0A1J1IAN7"/>
<keyword evidence="2" id="KW-1185">Reference proteome</keyword>
<dbReference type="EMBL" id="CVRI01000044">
    <property type="protein sequence ID" value="CRK96802.1"/>
    <property type="molecule type" value="Genomic_DNA"/>
</dbReference>
<accession>A0A1J1IAN7</accession>
<sequence>MLRVEAKCPTFCCYSFIFRIAKQHRKKHKQDLHLSFTQQTQQFVKKCETIALAKKSSSNIAD</sequence>
<evidence type="ECO:0000313" key="1">
    <source>
        <dbReference type="EMBL" id="CRK96802.1"/>
    </source>
</evidence>
<dbReference type="Proteomes" id="UP000183832">
    <property type="component" value="Unassembled WGS sequence"/>
</dbReference>